<keyword evidence="2" id="KW-1185">Reference proteome</keyword>
<organism evidence="1 2">
    <name type="scientific">Alteromonas phage ZP6</name>
    <dbReference type="NCBI Taxonomy" id="2492447"/>
    <lineage>
        <taxon>Viruses</taxon>
        <taxon>Duplodnaviria</taxon>
        <taxon>Heunggongvirae</taxon>
        <taxon>Uroviricota</taxon>
        <taxon>Caudoviricetes</taxon>
        <taxon>Mareflavirus</taxon>
        <taxon>Mareflavirus ZP6</taxon>
    </lineage>
</organism>
<evidence type="ECO:0000313" key="1">
    <source>
        <dbReference type="EMBL" id="AZS06545.1"/>
    </source>
</evidence>
<dbReference type="RefSeq" id="YP_010668091.1">
    <property type="nucleotide sequence ID" value="NC_070953.1"/>
</dbReference>
<dbReference type="Proteomes" id="UP000286786">
    <property type="component" value="Genome"/>
</dbReference>
<dbReference type="KEGG" id="vg:77944232"/>
<sequence>MKYLVAIFTNEQAKKDGHEPTSVFMTNDIEEINHHLDCESFIGELAETEEQALGEGIVNGFEWNEESSDRHVVVRRGDFYISQPALKI</sequence>
<proteinExistence type="predicted"/>
<dbReference type="EMBL" id="MK203850">
    <property type="protein sequence ID" value="AZS06545.1"/>
    <property type="molecule type" value="Genomic_DNA"/>
</dbReference>
<protein>
    <submittedName>
        <fullName evidence="1">Uncharacterized protein</fullName>
    </submittedName>
</protein>
<name>A0A3S9U8A3_9CAUD</name>
<dbReference type="GeneID" id="77944232"/>
<reference evidence="1 2" key="1">
    <citation type="submission" date="2018-11" db="EMBL/GenBank/DDBJ databases">
        <title>Isolation and Complete Genome Sequence of a Novel Alteromonas Phage ZP6.</title>
        <authorList>
            <person name="Han J."/>
        </authorList>
    </citation>
    <scope>NUCLEOTIDE SEQUENCE [LARGE SCALE GENOMIC DNA]</scope>
</reference>
<evidence type="ECO:0000313" key="2">
    <source>
        <dbReference type="Proteomes" id="UP000286786"/>
    </source>
</evidence>
<accession>A0A3S9U8A3</accession>